<evidence type="ECO:0000313" key="6">
    <source>
        <dbReference type="EMBL" id="KAK8006680.1"/>
    </source>
</evidence>
<accession>A0ABR1RBC5</accession>
<name>A0ABR1RBC5_9PEZI</name>
<feature type="compositionally biased region" description="Low complexity" evidence="4">
    <location>
        <begin position="543"/>
        <end position="571"/>
    </location>
</feature>
<dbReference type="EMBL" id="JAQQWI010000017">
    <property type="protein sequence ID" value="KAK8006680.1"/>
    <property type="molecule type" value="Genomic_DNA"/>
</dbReference>
<feature type="compositionally biased region" description="Polar residues" evidence="4">
    <location>
        <begin position="664"/>
        <end position="699"/>
    </location>
</feature>
<feature type="region of interest" description="Disordered" evidence="4">
    <location>
        <begin position="387"/>
        <end position="587"/>
    </location>
</feature>
<feature type="compositionally biased region" description="Low complexity" evidence="4">
    <location>
        <begin position="88"/>
        <end position="113"/>
    </location>
</feature>
<feature type="region of interest" description="Disordered" evidence="4">
    <location>
        <begin position="1"/>
        <end position="130"/>
    </location>
</feature>
<feature type="compositionally biased region" description="Low complexity" evidence="4">
    <location>
        <begin position="730"/>
        <end position="749"/>
    </location>
</feature>
<dbReference type="InterPro" id="IPR036910">
    <property type="entry name" value="HMG_box_dom_sf"/>
</dbReference>
<evidence type="ECO:0000256" key="2">
    <source>
        <dbReference type="ARBA" id="ARBA00023163"/>
    </source>
</evidence>
<dbReference type="Proteomes" id="UP001396898">
    <property type="component" value="Unassembled WGS sequence"/>
</dbReference>
<feature type="DNA-binding region" description="HMG box" evidence="3">
    <location>
        <begin position="172"/>
        <end position="240"/>
    </location>
</feature>
<keyword evidence="1 3" id="KW-0238">DNA-binding</keyword>
<evidence type="ECO:0000256" key="3">
    <source>
        <dbReference type="PROSITE-ProRule" id="PRU00267"/>
    </source>
</evidence>
<comment type="caution">
    <text evidence="6">The sequence shown here is derived from an EMBL/GenBank/DDBJ whole genome shotgun (WGS) entry which is preliminary data.</text>
</comment>
<feature type="compositionally biased region" description="Polar residues" evidence="4">
    <location>
        <begin position="506"/>
        <end position="518"/>
    </location>
</feature>
<feature type="compositionally biased region" description="Low complexity" evidence="4">
    <location>
        <begin position="397"/>
        <end position="412"/>
    </location>
</feature>
<evidence type="ECO:0000313" key="7">
    <source>
        <dbReference type="Proteomes" id="UP001396898"/>
    </source>
</evidence>
<evidence type="ECO:0000259" key="5">
    <source>
        <dbReference type="PROSITE" id="PS50118"/>
    </source>
</evidence>
<proteinExistence type="predicted"/>
<dbReference type="SMART" id="SM00398">
    <property type="entry name" value="HMG"/>
    <property type="match status" value="1"/>
</dbReference>
<keyword evidence="3" id="KW-0539">Nucleus</keyword>
<dbReference type="InterPro" id="IPR050140">
    <property type="entry name" value="SRY-related_HMG-box_TF-like"/>
</dbReference>
<feature type="region of interest" description="Disordered" evidence="4">
    <location>
        <begin position="729"/>
        <end position="760"/>
    </location>
</feature>
<reference evidence="6 7" key="1">
    <citation type="submission" date="2023-01" db="EMBL/GenBank/DDBJ databases">
        <title>Analysis of 21 Apiospora genomes using comparative genomics revels a genus with tremendous synthesis potential of carbohydrate active enzymes and secondary metabolites.</title>
        <authorList>
            <person name="Sorensen T."/>
        </authorList>
    </citation>
    <scope>NUCLEOTIDE SEQUENCE [LARGE SCALE GENOMIC DNA]</scope>
    <source>
        <strain evidence="6 7">CBS 20057</strain>
    </source>
</reference>
<feature type="compositionally biased region" description="Polar residues" evidence="4">
    <location>
        <begin position="750"/>
        <end position="760"/>
    </location>
</feature>
<dbReference type="PROSITE" id="PS50118">
    <property type="entry name" value="HMG_BOX_2"/>
    <property type="match status" value="1"/>
</dbReference>
<gene>
    <name evidence="6" type="ORF">PG991_012977</name>
</gene>
<feature type="compositionally biased region" description="Pro residues" evidence="4">
    <location>
        <begin position="12"/>
        <end position="23"/>
    </location>
</feature>
<dbReference type="PANTHER" id="PTHR10270">
    <property type="entry name" value="SOX TRANSCRIPTION FACTOR"/>
    <property type="match status" value="1"/>
</dbReference>
<feature type="domain" description="HMG box" evidence="5">
    <location>
        <begin position="172"/>
        <end position="240"/>
    </location>
</feature>
<feature type="region of interest" description="Disordered" evidence="4">
    <location>
        <begin position="651"/>
        <end position="699"/>
    </location>
</feature>
<dbReference type="PANTHER" id="PTHR10270:SF161">
    <property type="entry name" value="SEX-DETERMINING REGION Y PROTEIN"/>
    <property type="match status" value="1"/>
</dbReference>
<evidence type="ECO:0000256" key="4">
    <source>
        <dbReference type="SAM" id="MobiDB-lite"/>
    </source>
</evidence>
<dbReference type="InterPro" id="IPR009071">
    <property type="entry name" value="HMG_box_dom"/>
</dbReference>
<dbReference type="SUPFAM" id="SSF47095">
    <property type="entry name" value="HMG-box"/>
    <property type="match status" value="1"/>
</dbReference>
<organism evidence="6 7">
    <name type="scientific">Apiospora marii</name>
    <dbReference type="NCBI Taxonomy" id="335849"/>
    <lineage>
        <taxon>Eukaryota</taxon>
        <taxon>Fungi</taxon>
        <taxon>Dikarya</taxon>
        <taxon>Ascomycota</taxon>
        <taxon>Pezizomycotina</taxon>
        <taxon>Sordariomycetes</taxon>
        <taxon>Xylariomycetidae</taxon>
        <taxon>Amphisphaeriales</taxon>
        <taxon>Apiosporaceae</taxon>
        <taxon>Apiospora</taxon>
    </lineage>
</organism>
<dbReference type="Gene3D" id="1.10.30.10">
    <property type="entry name" value="High mobility group box domain"/>
    <property type="match status" value="1"/>
</dbReference>
<keyword evidence="7" id="KW-1185">Reference proteome</keyword>
<keyword evidence="2" id="KW-0804">Transcription</keyword>
<sequence>MATSRNGFGFPSHPPSLLPPPQHPQQQTHYEENNPKQQHRLIPTPLHIPVPASAPPFPSYPPHYPSTPSNDFNDSSSSISGRPAAEESNNNSNNNNSNDNPDGSASPSSTATTKPGVRKRAASIDIHEANKHPRLQDLSLYTPATGRSLATPLDVGGGPRDLICLCTKAPKVPRPRNAFILYRQHYQAIVAAKNPGLANPDISKLIGEQWREQPEEVKNSWKRLAEEEKVRHQRQYPDYRYQPRRGGKNQNQNGNNAHSAGHKATAAGEDPSRCNKCGGRYIATPRTPSTPFAAAAPPPPLPLTAHTPAMAGGPPGHMPAYMTPNPRVIETDHLMRRGSSASMMSVDSHGRRYTQPHLRDIEEDYAMMSMSSPTHVDSVAKRRRVNGGGAYMPGSPPMGYAPYPGAGDPRYPQQAHGQQLNHRPSFSGGFGPPGPYQGNMAGANRLPRPPTSGGMGGVPQAPYRSSNNGMVEMQPPPRPSISYPGPVQTPSRPGGAFDESLRLPPLQTQLPNSPNMNSAVEAAPGSGHPNAVTGLGIMQNGMPQQHAQSQPQHQQVARQVQQTTQQSQQQRHPQHHSSTPPPSHWGQNYMLKLNMLRVISPPLKPPTPGTPPFETRGPIIAIEGAAAAPGVLKEVAAVVEKALSISGECVVRTWNGPNDDGHGDSSSPKSTTSDQDANGSNTVEPGSVQHSNSQPLSNPMANYIGRMLKWHRTSEEVIKFITANPIRGTSPSGATAAAAKPPEPSSVSATSAPDTSNSSKVPVAVFGTGYSLTQSDRYAAALPMTDAYQPEDHWKWVATLWRGIVGPDLTIYVKLCQSADEVRGNNCLEFANPAVVVLRVPGTPVVAATSAAAAAAPTTTSSDAPAPAAVATDVHVDERLERRLGFEIMEWVRSGSFRAAGGGKKPVTG</sequence>
<feature type="compositionally biased region" description="Pro residues" evidence="4">
    <location>
        <begin position="46"/>
        <end position="65"/>
    </location>
</feature>
<dbReference type="CDD" id="cd01389">
    <property type="entry name" value="HMG-box_ROX1-like"/>
    <property type="match status" value="1"/>
</dbReference>
<protein>
    <recommendedName>
        <fullName evidence="5">HMG box domain-containing protein</fullName>
    </recommendedName>
</protein>
<dbReference type="Pfam" id="PF00505">
    <property type="entry name" value="HMG_box"/>
    <property type="match status" value="1"/>
</dbReference>
<feature type="region of interest" description="Disordered" evidence="4">
    <location>
        <begin position="226"/>
        <end position="273"/>
    </location>
</feature>
<evidence type="ECO:0000256" key="1">
    <source>
        <dbReference type="ARBA" id="ARBA00023125"/>
    </source>
</evidence>
<feature type="compositionally biased region" description="Low complexity" evidence="4">
    <location>
        <begin position="66"/>
        <end position="80"/>
    </location>
</feature>